<dbReference type="InterPro" id="IPR009057">
    <property type="entry name" value="Homeodomain-like_sf"/>
</dbReference>
<dbReference type="SUPFAM" id="SSF46689">
    <property type="entry name" value="Homeodomain-like"/>
    <property type="match status" value="1"/>
</dbReference>
<evidence type="ECO:0000256" key="5">
    <source>
        <dbReference type="ARBA" id="ARBA00023155"/>
    </source>
</evidence>
<comment type="subcellular location">
    <subcellularLocation>
        <location evidence="1">Nucleus</location>
    </subcellularLocation>
</comment>
<dbReference type="Gene3D" id="1.10.10.500">
    <property type="entry name" value="Homeo-prospero domain"/>
    <property type="match status" value="1"/>
</dbReference>
<reference evidence="11" key="2">
    <citation type="submission" date="2015-02" db="UniProtKB">
        <authorList>
            <consortium name="EnsemblMetazoa"/>
        </authorList>
    </citation>
    <scope>IDENTIFICATION</scope>
</reference>
<accession>T1J0U6</accession>
<dbReference type="EMBL" id="AFFK01020674">
    <property type="status" value="NOT_ANNOTATED_CDS"/>
    <property type="molecule type" value="Genomic_DNA"/>
</dbReference>
<dbReference type="PANTHER" id="PTHR12198:SF0">
    <property type="entry name" value="HOMEOBOX PROTEIN PROSPERO"/>
    <property type="match status" value="1"/>
</dbReference>
<evidence type="ECO:0000256" key="2">
    <source>
        <dbReference type="ARBA" id="ARBA00022473"/>
    </source>
</evidence>
<evidence type="ECO:0000259" key="10">
    <source>
        <dbReference type="PROSITE" id="PS51818"/>
    </source>
</evidence>
<dbReference type="GO" id="GO:0000978">
    <property type="term" value="F:RNA polymerase II cis-regulatory region sequence-specific DNA binding"/>
    <property type="evidence" value="ECO:0007669"/>
    <property type="project" value="TreeGrafter"/>
</dbReference>
<dbReference type="FunFam" id="1.10.10.500:FF:000002">
    <property type="entry name" value="Prospero homeobox 3"/>
    <property type="match status" value="1"/>
</dbReference>
<keyword evidence="2" id="KW-0217">Developmental protein</keyword>
<sequence>MSSEDENEAGPYQKKNKRTRQRVDAGEPRNSYASIPNFCSRPSSYLVQNGPKMLNELLANSRTPLRCEVDFASDSTVDSTDLGLRLNGTAPTNGVGSDSSSTSCGGILLDVPGGPPDSPQDDRTQLLREILQGSKTEGSSLISQLLKVAGDEGPKSAADEPPSPGKMMNGASVEQSTPRVASTADEKRARVETIVSGIRCEAAPVNGCKKRKHYQPQQHEAATAESVPKHRRLEREVLRKQLGEIQAQLVQMQQRYFELFETETSDSEVDGVGIEAKMGGLNIDMNMMKPMVGLDVVRANVKSEGGDQHHRPESACADLMDPAQFIDEARRLVHEQEKLTSIKFPGFGRLSSVAPVDVDGLADALKTEIAASIAVLVDSILMRYVPKRSRPLELPKDILDRRSPRTKIVDRGNGNVPVSRPANGFASPGPYPDSSVKGLPSNLMFPKSPMTIFSHQPSTPPHPPFVSDGEQNEALSLVVTPRKKRHKVTDTRITPRTVSRLLNQEPLMSTSENSYHPPPLVPASLPTSVAIPNPSLHHSDVFSYPFYPGPHHVGSPPDTIDDDMMMHPGTTILHSSMVPRGSPDTMGHMKNENGDGSDCNSADVSYDNIPPVSSTLTPMHLRKAKLMFFFVRYPSSAILKMYFPDIKFNKNNTAQLVKWFSNFREFYYIQMEKYARQAISEGTKCVDDLSVSVDSELYRVLNLHYNRNNHIEVPTNFRYVVEQTLREFFKAIACGKDQEQSWKKSIYKVIARMDDNLPEYFKSPNFLEQLE</sequence>
<evidence type="ECO:0000313" key="11">
    <source>
        <dbReference type="EnsemblMetazoa" id="SMAR007154-PA"/>
    </source>
</evidence>
<feature type="region of interest" description="Disordered" evidence="9">
    <location>
        <begin position="150"/>
        <end position="188"/>
    </location>
</feature>
<evidence type="ECO:0000256" key="9">
    <source>
        <dbReference type="SAM" id="MobiDB-lite"/>
    </source>
</evidence>
<dbReference type="GO" id="GO:0005634">
    <property type="term" value="C:nucleus"/>
    <property type="evidence" value="ECO:0007669"/>
    <property type="project" value="UniProtKB-SubCell"/>
</dbReference>
<evidence type="ECO:0000256" key="6">
    <source>
        <dbReference type="ARBA" id="ARBA00023163"/>
    </source>
</evidence>
<dbReference type="OMA" id="VPQEDAC"/>
<dbReference type="STRING" id="126957.T1J0U6"/>
<dbReference type="Proteomes" id="UP000014500">
    <property type="component" value="Unassembled WGS sequence"/>
</dbReference>
<protein>
    <recommendedName>
        <fullName evidence="8">Homeobox protein prospero</fullName>
    </recommendedName>
</protein>
<proteinExistence type="predicted"/>
<keyword evidence="4" id="KW-0238">DNA-binding</keyword>
<keyword evidence="5" id="KW-0371">Homeobox</keyword>
<evidence type="ECO:0000256" key="4">
    <source>
        <dbReference type="ARBA" id="ARBA00023125"/>
    </source>
</evidence>
<dbReference type="AlphaFoldDB" id="T1J0U6"/>
<dbReference type="PANTHER" id="PTHR12198">
    <property type="entry name" value="HOMEOBOX PROTEIN PROSPERO/PROX-1/CEH-26"/>
    <property type="match status" value="1"/>
</dbReference>
<evidence type="ECO:0000256" key="1">
    <source>
        <dbReference type="ARBA" id="ARBA00004123"/>
    </source>
</evidence>
<dbReference type="GO" id="GO:0000981">
    <property type="term" value="F:DNA-binding transcription factor activity, RNA polymerase II-specific"/>
    <property type="evidence" value="ECO:0007669"/>
    <property type="project" value="TreeGrafter"/>
</dbReference>
<dbReference type="PhylomeDB" id="T1J0U6"/>
<feature type="region of interest" description="Disordered" evidence="9">
    <location>
        <begin position="407"/>
        <end position="430"/>
    </location>
</feature>
<dbReference type="eggNOG" id="KOG3779">
    <property type="taxonomic scope" value="Eukaryota"/>
</dbReference>
<dbReference type="EnsemblMetazoa" id="SMAR007154-RA">
    <property type="protein sequence ID" value="SMAR007154-PA"/>
    <property type="gene ID" value="SMAR007154"/>
</dbReference>
<dbReference type="InterPro" id="IPR023082">
    <property type="entry name" value="Homeo_prospero_dom"/>
</dbReference>
<dbReference type="Pfam" id="PF05044">
    <property type="entry name" value="HPD"/>
    <property type="match status" value="1"/>
</dbReference>
<evidence type="ECO:0000256" key="8">
    <source>
        <dbReference type="ARBA" id="ARBA00067423"/>
    </source>
</evidence>
<evidence type="ECO:0000313" key="12">
    <source>
        <dbReference type="Proteomes" id="UP000014500"/>
    </source>
</evidence>
<dbReference type="GO" id="GO:0048468">
    <property type="term" value="P:cell development"/>
    <property type="evidence" value="ECO:0007669"/>
    <property type="project" value="UniProtKB-ARBA"/>
</dbReference>
<dbReference type="PROSITE" id="PS51818">
    <property type="entry name" value="HOMEO_PROSPERO"/>
    <property type="match status" value="1"/>
</dbReference>
<reference evidence="12" key="1">
    <citation type="submission" date="2011-05" db="EMBL/GenBank/DDBJ databases">
        <authorList>
            <person name="Richards S.R."/>
            <person name="Qu J."/>
            <person name="Jiang H."/>
            <person name="Jhangiani S.N."/>
            <person name="Agravi P."/>
            <person name="Goodspeed R."/>
            <person name="Gross S."/>
            <person name="Mandapat C."/>
            <person name="Jackson L."/>
            <person name="Mathew T."/>
            <person name="Pu L."/>
            <person name="Thornton R."/>
            <person name="Saada N."/>
            <person name="Wilczek-Boney K.B."/>
            <person name="Lee S."/>
            <person name="Kovar C."/>
            <person name="Wu Y."/>
            <person name="Scherer S.E."/>
            <person name="Worley K.C."/>
            <person name="Muzny D.M."/>
            <person name="Gibbs R."/>
        </authorList>
    </citation>
    <scope>NUCLEOTIDE SEQUENCE</scope>
    <source>
        <strain evidence="12">Brora</strain>
    </source>
</reference>
<evidence type="ECO:0000256" key="7">
    <source>
        <dbReference type="ARBA" id="ARBA00023242"/>
    </source>
</evidence>
<keyword evidence="12" id="KW-1185">Reference proteome</keyword>
<dbReference type="GO" id="GO:0010001">
    <property type="term" value="P:glial cell differentiation"/>
    <property type="evidence" value="ECO:0007669"/>
    <property type="project" value="UniProtKB-ARBA"/>
</dbReference>
<name>T1J0U6_STRMM</name>
<keyword evidence="7" id="KW-0539">Nucleus</keyword>
<evidence type="ECO:0000256" key="3">
    <source>
        <dbReference type="ARBA" id="ARBA00023015"/>
    </source>
</evidence>
<dbReference type="InterPro" id="IPR037131">
    <property type="entry name" value="Homeo_prospero_dom_sf"/>
</dbReference>
<dbReference type="HOGENOM" id="CLU_362629_0_0_1"/>
<organism evidence="11 12">
    <name type="scientific">Strigamia maritima</name>
    <name type="common">European centipede</name>
    <name type="synonym">Geophilus maritimus</name>
    <dbReference type="NCBI Taxonomy" id="126957"/>
    <lineage>
        <taxon>Eukaryota</taxon>
        <taxon>Metazoa</taxon>
        <taxon>Ecdysozoa</taxon>
        <taxon>Arthropoda</taxon>
        <taxon>Myriapoda</taxon>
        <taxon>Chilopoda</taxon>
        <taxon>Pleurostigmophora</taxon>
        <taxon>Geophilomorpha</taxon>
        <taxon>Linotaeniidae</taxon>
        <taxon>Strigamia</taxon>
    </lineage>
</organism>
<feature type="domain" description="Prospero" evidence="10">
    <location>
        <begin position="613"/>
        <end position="771"/>
    </location>
</feature>
<keyword evidence="3" id="KW-0805">Transcription regulation</keyword>
<feature type="region of interest" description="Disordered" evidence="9">
    <location>
        <begin position="1"/>
        <end position="41"/>
    </location>
</feature>
<dbReference type="InterPro" id="IPR039350">
    <property type="entry name" value="Prospero_homeodomain"/>
</dbReference>
<keyword evidence="6" id="KW-0804">Transcription</keyword>